<feature type="non-terminal residue" evidence="2">
    <location>
        <position position="173"/>
    </location>
</feature>
<dbReference type="GO" id="GO:0016740">
    <property type="term" value="F:transferase activity"/>
    <property type="evidence" value="ECO:0007669"/>
    <property type="project" value="UniProtKB-KW"/>
</dbReference>
<keyword evidence="2" id="KW-0808">Transferase</keyword>
<keyword evidence="3" id="KW-1185">Reference proteome</keyword>
<dbReference type="Proteomes" id="UP000050509">
    <property type="component" value="Unassembled WGS sequence"/>
</dbReference>
<gene>
    <name evidence="2" type="ORF">SE17_43640</name>
</gene>
<name>A0A0N8PQ45_9CHLR</name>
<dbReference type="PANTHER" id="PTHR43179:SF7">
    <property type="entry name" value="RHAMNOSYLTRANSFERASE WBBL"/>
    <property type="match status" value="1"/>
</dbReference>
<accession>A0A0N8PQ45</accession>
<dbReference type="SUPFAM" id="SSF53448">
    <property type="entry name" value="Nucleotide-diphospho-sugar transferases"/>
    <property type="match status" value="1"/>
</dbReference>
<reference evidence="2 3" key="1">
    <citation type="submission" date="2015-09" db="EMBL/GenBank/DDBJ databases">
        <title>Draft genome sequence of Kouleothrix aurantiaca JCM 19913.</title>
        <authorList>
            <person name="Hemp J."/>
        </authorList>
    </citation>
    <scope>NUCLEOTIDE SEQUENCE [LARGE SCALE GENOMIC DNA]</scope>
    <source>
        <strain evidence="2 3">COM-B</strain>
    </source>
</reference>
<dbReference type="EMBL" id="LJCR01003632">
    <property type="protein sequence ID" value="KPV46101.1"/>
    <property type="molecule type" value="Genomic_DNA"/>
</dbReference>
<dbReference type="Pfam" id="PF00535">
    <property type="entry name" value="Glycos_transf_2"/>
    <property type="match status" value="1"/>
</dbReference>
<dbReference type="InterPro" id="IPR001173">
    <property type="entry name" value="Glyco_trans_2-like"/>
</dbReference>
<organism evidence="2 3">
    <name type="scientific">Kouleothrix aurantiaca</name>
    <dbReference type="NCBI Taxonomy" id="186479"/>
    <lineage>
        <taxon>Bacteria</taxon>
        <taxon>Bacillati</taxon>
        <taxon>Chloroflexota</taxon>
        <taxon>Chloroflexia</taxon>
        <taxon>Chloroflexales</taxon>
        <taxon>Roseiflexineae</taxon>
        <taxon>Roseiflexaceae</taxon>
        <taxon>Kouleothrix</taxon>
    </lineage>
</organism>
<evidence type="ECO:0000313" key="3">
    <source>
        <dbReference type="Proteomes" id="UP000050509"/>
    </source>
</evidence>
<feature type="domain" description="Glycosyltransferase 2-like" evidence="1">
    <location>
        <begin position="6"/>
        <end position="76"/>
    </location>
</feature>
<protein>
    <submittedName>
        <fullName evidence="2">Glycosyl transferase</fullName>
    </submittedName>
</protein>
<evidence type="ECO:0000313" key="2">
    <source>
        <dbReference type="EMBL" id="KPV46101.1"/>
    </source>
</evidence>
<comment type="caution">
    <text evidence="2">The sequence shown here is derived from an EMBL/GenBank/DDBJ whole genome shotgun (WGS) entry which is preliminary data.</text>
</comment>
<sequence>MSTIGVVIVSFNTRALLRDCLGSLRGCAVPLRIVVVDNASADGSAAMVRECFPDAELLALEQNLGFAAGTNAGIRHLGIGEKEASTSDSVADSGPHLPEFVLLLNPDTVVQPGAIEALHAFLEAHPRVGAVGPRLLNPDGSVQAAAFRFPTLAMTALDLFPPGEVLPGRLYNS</sequence>
<dbReference type="AlphaFoldDB" id="A0A0N8PQ45"/>
<proteinExistence type="predicted"/>
<dbReference type="Gene3D" id="3.90.550.10">
    <property type="entry name" value="Spore Coat Polysaccharide Biosynthesis Protein SpsA, Chain A"/>
    <property type="match status" value="1"/>
</dbReference>
<dbReference type="InterPro" id="IPR029044">
    <property type="entry name" value="Nucleotide-diphossugar_trans"/>
</dbReference>
<dbReference type="PANTHER" id="PTHR43179">
    <property type="entry name" value="RHAMNOSYLTRANSFERASE WBBL"/>
    <property type="match status" value="1"/>
</dbReference>
<evidence type="ECO:0000259" key="1">
    <source>
        <dbReference type="Pfam" id="PF00535"/>
    </source>
</evidence>